<proteinExistence type="predicted"/>
<keyword evidence="3" id="KW-1185">Reference proteome</keyword>
<keyword evidence="1" id="KW-1133">Transmembrane helix</keyword>
<evidence type="ECO:0000313" key="2">
    <source>
        <dbReference type="EMBL" id="CCG01031.1"/>
    </source>
</evidence>
<keyword evidence="1" id="KW-0472">Membrane</keyword>
<dbReference type="OrthoDB" id="5146706at2"/>
<sequence>MHVPEWATVRAWISALAGLAAAAATAYLVWAQLYPEETERFWEITSIAVVAVVAIGSSFARPLRIYTLDRLERERHKVSIVLRGLPWTVHELTNGKVPVQPLGASAWVVTPWWPFQRLHRIAHERVNEMPGPSGISWTKGKGVIGHCWHQGREQIVDSGTFDKGHEDWTKDRWDRLDVKTRRGLSYKDYKKIRGKYGTVIAIPMFDRRERVRGVVVLDAPPGYHPLLKSPVVIEAVCAASGVVSKLLY</sequence>
<protein>
    <recommendedName>
        <fullName evidence="4">GAF domain-containing protein</fullName>
    </recommendedName>
</protein>
<gene>
    <name evidence="2" type="ordered locus">BLASA_0026</name>
</gene>
<dbReference type="Proteomes" id="UP000007517">
    <property type="component" value="Chromosome"/>
</dbReference>
<dbReference type="STRING" id="1146883.BLASA_0026"/>
<dbReference type="eggNOG" id="ENOG5033M3Y">
    <property type="taxonomic scope" value="Bacteria"/>
</dbReference>
<reference evidence="3" key="2">
    <citation type="submission" date="2012-02" db="EMBL/GenBank/DDBJ databases">
        <title>Complete genome sequence of Blastococcus saxobsidens strain DD2.</title>
        <authorList>
            <person name="Genoscope."/>
        </authorList>
    </citation>
    <scope>NUCLEOTIDE SEQUENCE [LARGE SCALE GENOMIC DNA]</scope>
    <source>
        <strain evidence="3">DD2</strain>
    </source>
</reference>
<dbReference type="RefSeq" id="WP_014373948.1">
    <property type="nucleotide sequence ID" value="NC_016943.1"/>
</dbReference>
<dbReference type="EMBL" id="FO117623">
    <property type="protein sequence ID" value="CCG01031.1"/>
    <property type="molecule type" value="Genomic_DNA"/>
</dbReference>
<evidence type="ECO:0000313" key="3">
    <source>
        <dbReference type="Proteomes" id="UP000007517"/>
    </source>
</evidence>
<keyword evidence="1" id="KW-0812">Transmembrane</keyword>
<accession>H6RJB8</accession>
<evidence type="ECO:0008006" key="4">
    <source>
        <dbReference type="Google" id="ProtNLM"/>
    </source>
</evidence>
<dbReference type="HOGENOM" id="CLU_1118464_0_0_11"/>
<dbReference type="AlphaFoldDB" id="H6RJB8"/>
<feature type="transmembrane region" description="Helical" evidence="1">
    <location>
        <begin position="41"/>
        <end position="60"/>
    </location>
</feature>
<dbReference type="KEGG" id="bsd:BLASA_0026"/>
<organism evidence="2 3">
    <name type="scientific">Blastococcus saxobsidens (strain DD2)</name>
    <dbReference type="NCBI Taxonomy" id="1146883"/>
    <lineage>
        <taxon>Bacteria</taxon>
        <taxon>Bacillati</taxon>
        <taxon>Actinomycetota</taxon>
        <taxon>Actinomycetes</taxon>
        <taxon>Geodermatophilales</taxon>
        <taxon>Geodermatophilaceae</taxon>
        <taxon>Blastococcus</taxon>
    </lineage>
</organism>
<reference evidence="2 3" key="1">
    <citation type="journal article" date="2012" name="J. Bacteriol.">
        <title>Genome Sequence of Blastococcus saxobsidens DD2, a Stone-Inhabiting Bacterium.</title>
        <authorList>
            <person name="Chouaia B."/>
            <person name="Crotti E."/>
            <person name="Brusetti L."/>
            <person name="Daffonchio D."/>
            <person name="Essoussi I."/>
            <person name="Nouioui I."/>
            <person name="Sbissi I."/>
            <person name="Ghodhbane-Gtari F."/>
            <person name="Gtari M."/>
            <person name="Vacherie B."/>
            <person name="Barbe V."/>
            <person name="Medigue C."/>
            <person name="Gury J."/>
            <person name="Pujic P."/>
            <person name="Normand P."/>
        </authorList>
    </citation>
    <scope>NUCLEOTIDE SEQUENCE [LARGE SCALE GENOMIC DNA]</scope>
    <source>
        <strain evidence="2 3">DD2</strain>
    </source>
</reference>
<name>H6RJB8_BLASD</name>
<evidence type="ECO:0000256" key="1">
    <source>
        <dbReference type="SAM" id="Phobius"/>
    </source>
</evidence>